<feature type="signal peptide" evidence="1">
    <location>
        <begin position="1"/>
        <end position="23"/>
    </location>
</feature>
<keyword evidence="1" id="KW-0732">Signal</keyword>
<proteinExistence type="evidence at transcript level"/>
<dbReference type="PANTHER" id="PTHR11257">
    <property type="entry name" value="CHEMOSENSORY PROTEIN-RELATED"/>
    <property type="match status" value="1"/>
</dbReference>
<dbReference type="Gene3D" id="1.10.2080.10">
    <property type="entry name" value="Insect odorant-binding protein A10/Ejaculatory bulb-specific protein 3"/>
    <property type="match status" value="1"/>
</dbReference>
<accession>A0A096W1K2</accession>
<protein>
    <submittedName>
        <fullName evidence="2">Chemosensory protein 8</fullName>
    </submittedName>
</protein>
<evidence type="ECO:0000256" key="1">
    <source>
        <dbReference type="SAM" id="SignalP"/>
    </source>
</evidence>
<dbReference type="InterPro" id="IPR036682">
    <property type="entry name" value="OS_D_A10/PebIII_sf"/>
</dbReference>
<reference evidence="2" key="1">
    <citation type="submission" date="2013-01" db="EMBL/GenBank/DDBJ databases">
        <title>Comparative analysis of odorant-binding protein and chemosensory protein genes in three rice planthoppers, Nilaparvata lugens (Stal), Laodelphax striatellus (Fallen) and Sogatella furcifera (Horvath).</title>
        <authorList>
            <person name="Zhou W."/>
            <person name="Qian P."/>
            <person name="Zhou X."/>
            <person name="Zhu Z."/>
        </authorList>
    </citation>
    <scope>NUCLEOTIDE SEQUENCE</scope>
</reference>
<organism evidence="2">
    <name type="scientific">Laodelphax striatellus</name>
    <name type="common">Small brown planthopper</name>
    <name type="synonym">Delphax striatella</name>
    <dbReference type="NCBI Taxonomy" id="195883"/>
    <lineage>
        <taxon>Eukaryota</taxon>
        <taxon>Metazoa</taxon>
        <taxon>Ecdysozoa</taxon>
        <taxon>Arthropoda</taxon>
        <taxon>Hexapoda</taxon>
        <taxon>Insecta</taxon>
        <taxon>Pterygota</taxon>
        <taxon>Neoptera</taxon>
        <taxon>Paraneoptera</taxon>
        <taxon>Hemiptera</taxon>
        <taxon>Auchenorrhyncha</taxon>
        <taxon>Fulgoroidea</taxon>
        <taxon>Delphacidae</taxon>
        <taxon>Criomorphinae</taxon>
        <taxon>Laodelphax</taxon>
    </lineage>
</organism>
<gene>
    <name evidence="2" type="primary">csp8</name>
</gene>
<dbReference type="EMBL" id="KC516761">
    <property type="protein sequence ID" value="AGZ04936.1"/>
    <property type="molecule type" value="mRNA"/>
</dbReference>
<dbReference type="SUPFAM" id="SSF100910">
    <property type="entry name" value="Chemosensory protein Csp2"/>
    <property type="match status" value="1"/>
</dbReference>
<dbReference type="PANTHER" id="PTHR11257:SF13">
    <property type="entry name" value="GEO07322P1"/>
    <property type="match status" value="1"/>
</dbReference>
<feature type="chain" id="PRO_5001931454" evidence="1">
    <location>
        <begin position="24"/>
        <end position="178"/>
    </location>
</feature>
<name>A0A096W1K2_LAOST</name>
<evidence type="ECO:0000313" key="2">
    <source>
        <dbReference type="EMBL" id="AGZ04936.1"/>
    </source>
</evidence>
<dbReference type="InterPro" id="IPR005055">
    <property type="entry name" value="A10/PebIII"/>
</dbReference>
<sequence length="178" mass="20619">MKSPCLLSVSCCILVLVASSASAAPKEKDPERKALYRLEYIDIEKVLDNNRMLTNFIRCFLRKGPCSPEARDFRKLLPKLAKTMCSDCSPRQRFIIKKVFKHLMEERPKEWELLMDRFDPQRKYAERLDTFMVDMTTRATPTTTTTTIPTTTTPMSSTTQRIIEILRTSTEMSNESRP</sequence>
<dbReference type="Pfam" id="PF03392">
    <property type="entry name" value="OS-D"/>
    <property type="match status" value="1"/>
</dbReference>
<dbReference type="AlphaFoldDB" id="A0A096W1K2"/>